<dbReference type="OrthoDB" id="597580at2"/>
<name>Q3AQM1_CHLCH</name>
<proteinExistence type="inferred from homology"/>
<accession>Q3AQM1</accession>
<protein>
    <submittedName>
        <fullName evidence="5">Outer membrane protein OmpH</fullName>
    </submittedName>
</protein>
<feature type="signal peptide" evidence="4">
    <location>
        <begin position="1"/>
        <end position="30"/>
    </location>
</feature>
<evidence type="ECO:0000256" key="3">
    <source>
        <dbReference type="SAM" id="Coils"/>
    </source>
</evidence>
<keyword evidence="2 4" id="KW-0732">Signal</keyword>
<dbReference type="PANTHER" id="PTHR35089:SF1">
    <property type="entry name" value="CHAPERONE PROTEIN SKP"/>
    <property type="match status" value="1"/>
</dbReference>
<organism evidence="5">
    <name type="scientific">Chlorobium chlorochromatii (strain CaD3)</name>
    <dbReference type="NCBI Taxonomy" id="340177"/>
    <lineage>
        <taxon>Bacteria</taxon>
        <taxon>Pseudomonadati</taxon>
        <taxon>Chlorobiota</taxon>
        <taxon>Chlorobiia</taxon>
        <taxon>Chlorobiales</taxon>
        <taxon>Chlorobiaceae</taxon>
        <taxon>Chlorobium/Pelodictyon group</taxon>
        <taxon>Chlorobium</taxon>
    </lineage>
</organism>
<evidence type="ECO:0000256" key="2">
    <source>
        <dbReference type="ARBA" id="ARBA00022729"/>
    </source>
</evidence>
<dbReference type="GO" id="GO:0051082">
    <property type="term" value="F:unfolded protein binding"/>
    <property type="evidence" value="ECO:0007669"/>
    <property type="project" value="InterPro"/>
</dbReference>
<dbReference type="PANTHER" id="PTHR35089">
    <property type="entry name" value="CHAPERONE PROTEIN SKP"/>
    <property type="match status" value="1"/>
</dbReference>
<dbReference type="Gene3D" id="3.30.910.20">
    <property type="entry name" value="Skp domain"/>
    <property type="match status" value="1"/>
</dbReference>
<dbReference type="InterPro" id="IPR005632">
    <property type="entry name" value="Chaperone_Skp"/>
</dbReference>
<gene>
    <name evidence="5" type="ordered locus">Cag_1448</name>
</gene>
<reference evidence="5" key="1">
    <citation type="submission" date="2005-08" db="EMBL/GenBank/DDBJ databases">
        <title>Complete sequence of Chlorobium chlorochromatii CaD3.</title>
        <authorList>
            <person name="Copeland A."/>
            <person name="Lucas S."/>
            <person name="Lapidus A."/>
            <person name="Barry K."/>
            <person name="Detter J.C."/>
            <person name="Glavina T."/>
            <person name="Hammon N."/>
            <person name="Israni S."/>
            <person name="Pitluck S."/>
            <person name="Bryant D."/>
            <person name="Schmutz J."/>
            <person name="Larimer F."/>
            <person name="Land M."/>
            <person name="Kyrpides N."/>
            <person name="Ivanova N."/>
            <person name="Richardson P."/>
        </authorList>
    </citation>
    <scope>NUCLEOTIDE SEQUENCE [LARGE SCALE GENOMIC DNA]</scope>
    <source>
        <strain evidence="5">CaD3</strain>
    </source>
</reference>
<feature type="chain" id="PRO_5004223849" evidence="4">
    <location>
        <begin position="31"/>
        <end position="181"/>
    </location>
</feature>
<dbReference type="SMART" id="SM00935">
    <property type="entry name" value="OmpH"/>
    <property type="match status" value="1"/>
</dbReference>
<sequence length="181" mass="19740">MKTSSFFAVSRRIATGVMLSLTLAAPQAFAAQESGKIGVIDSAKILQQLADTKQAESALQAAAAPMQKELDRMNQDYQQAVAAYRQKAATLAKTAREQKEKELTTKGKAIEKYQQDNFGRGGALEKKQQELFSPVRQKVLTAVEAIAQKEGISVVVEKNSAIYATTDADITYKVLNQLNVK</sequence>
<comment type="similarity">
    <text evidence="1">Belongs to the Skp family.</text>
</comment>
<dbReference type="InterPro" id="IPR024930">
    <property type="entry name" value="Skp_dom_sf"/>
</dbReference>
<dbReference type="Pfam" id="PF03938">
    <property type="entry name" value="OmpH"/>
    <property type="match status" value="1"/>
</dbReference>
<dbReference type="HOGENOM" id="CLU_053320_0_1_10"/>
<evidence type="ECO:0000256" key="4">
    <source>
        <dbReference type="SAM" id="SignalP"/>
    </source>
</evidence>
<dbReference type="eggNOG" id="COG2825">
    <property type="taxonomic scope" value="Bacteria"/>
</dbReference>
<feature type="coiled-coil region" evidence="3">
    <location>
        <begin position="67"/>
        <end position="116"/>
    </location>
</feature>
<evidence type="ECO:0000313" key="5">
    <source>
        <dbReference type="EMBL" id="ABB28704.1"/>
    </source>
</evidence>
<keyword evidence="3" id="KW-0175">Coiled coil</keyword>
<dbReference type="EMBL" id="CP000108">
    <property type="protein sequence ID" value="ABB28704.1"/>
    <property type="molecule type" value="Genomic_DNA"/>
</dbReference>
<dbReference type="GO" id="GO:0050821">
    <property type="term" value="P:protein stabilization"/>
    <property type="evidence" value="ECO:0007669"/>
    <property type="project" value="TreeGrafter"/>
</dbReference>
<dbReference type="GO" id="GO:0005829">
    <property type="term" value="C:cytosol"/>
    <property type="evidence" value="ECO:0007669"/>
    <property type="project" value="TreeGrafter"/>
</dbReference>
<dbReference type="STRING" id="340177.Cag_1448"/>
<evidence type="ECO:0000256" key="1">
    <source>
        <dbReference type="ARBA" id="ARBA00009091"/>
    </source>
</evidence>
<dbReference type="AlphaFoldDB" id="Q3AQM1"/>
<dbReference type="KEGG" id="cch:Cag_1448"/>
<dbReference type="SUPFAM" id="SSF111384">
    <property type="entry name" value="OmpH-like"/>
    <property type="match status" value="1"/>
</dbReference>